<evidence type="ECO:0000313" key="4">
    <source>
        <dbReference type="Proteomes" id="UP000660885"/>
    </source>
</evidence>
<dbReference type="PANTHER" id="PTHR43283:SF3">
    <property type="entry name" value="BETA-LACTAMASE FAMILY PROTEIN (AFU_ORTHOLOGUE AFUA_5G07500)"/>
    <property type="match status" value="1"/>
</dbReference>
<dbReference type="InterPro" id="IPR012338">
    <property type="entry name" value="Beta-lactam/transpept-like"/>
</dbReference>
<keyword evidence="1" id="KW-0732">Signal</keyword>
<protein>
    <submittedName>
        <fullName evidence="3">Serine hydrolase</fullName>
    </submittedName>
</protein>
<dbReference type="Gene3D" id="3.40.710.10">
    <property type="entry name" value="DD-peptidase/beta-lactamase superfamily"/>
    <property type="match status" value="1"/>
</dbReference>
<evidence type="ECO:0000259" key="2">
    <source>
        <dbReference type="Pfam" id="PF00144"/>
    </source>
</evidence>
<dbReference type="SUPFAM" id="SSF56601">
    <property type="entry name" value="beta-lactamase/transpeptidase-like"/>
    <property type="match status" value="1"/>
</dbReference>
<gene>
    <name evidence="3" type="ORF">JMJ56_06000</name>
</gene>
<evidence type="ECO:0000313" key="3">
    <source>
        <dbReference type="EMBL" id="MBL6077553.1"/>
    </source>
</evidence>
<organism evidence="3 4">
    <name type="scientific">Belnapia arida</name>
    <dbReference type="NCBI Taxonomy" id="2804533"/>
    <lineage>
        <taxon>Bacteria</taxon>
        <taxon>Pseudomonadati</taxon>
        <taxon>Pseudomonadota</taxon>
        <taxon>Alphaproteobacteria</taxon>
        <taxon>Acetobacterales</taxon>
        <taxon>Roseomonadaceae</taxon>
        <taxon>Belnapia</taxon>
    </lineage>
</organism>
<dbReference type="GO" id="GO:0016787">
    <property type="term" value="F:hydrolase activity"/>
    <property type="evidence" value="ECO:0007669"/>
    <property type="project" value="UniProtKB-KW"/>
</dbReference>
<dbReference type="InterPro" id="IPR001466">
    <property type="entry name" value="Beta-lactam-related"/>
</dbReference>
<dbReference type="PANTHER" id="PTHR43283">
    <property type="entry name" value="BETA-LACTAMASE-RELATED"/>
    <property type="match status" value="1"/>
</dbReference>
<reference evidence="3 4" key="1">
    <citation type="submission" date="2021-01" db="EMBL/GenBank/DDBJ databases">
        <title>Belnapia mucosa sp. nov. and Belnapia arida sp. nov., isolated from the Tabernas Desert (Almeria, Spain).</title>
        <authorList>
            <person name="Molina-Menor E."/>
            <person name="Vidal-Verdu A."/>
            <person name="Calonge A."/>
            <person name="Satari L."/>
            <person name="Pereto J."/>
            <person name="Porcar M."/>
        </authorList>
    </citation>
    <scope>NUCLEOTIDE SEQUENCE [LARGE SCALE GENOMIC DNA]</scope>
    <source>
        <strain evidence="3 4">T18</strain>
    </source>
</reference>
<accession>A0ABS1TYN7</accession>
<dbReference type="RefSeq" id="WP_202830652.1">
    <property type="nucleotide sequence ID" value="NZ_JAETWB010000001.1"/>
</dbReference>
<dbReference type="Proteomes" id="UP000660885">
    <property type="component" value="Unassembled WGS sequence"/>
</dbReference>
<feature type="chain" id="PRO_5045442306" evidence="1">
    <location>
        <begin position="25"/>
        <end position="415"/>
    </location>
</feature>
<dbReference type="EMBL" id="JAETWB010000001">
    <property type="protein sequence ID" value="MBL6077553.1"/>
    <property type="molecule type" value="Genomic_DNA"/>
</dbReference>
<keyword evidence="3" id="KW-0378">Hydrolase</keyword>
<feature type="domain" description="Beta-lactamase-related" evidence="2">
    <location>
        <begin position="38"/>
        <end position="401"/>
    </location>
</feature>
<evidence type="ECO:0000256" key="1">
    <source>
        <dbReference type="SAM" id="SignalP"/>
    </source>
</evidence>
<feature type="signal peptide" evidence="1">
    <location>
        <begin position="1"/>
        <end position="24"/>
    </location>
</feature>
<proteinExistence type="predicted"/>
<keyword evidence="4" id="KW-1185">Reference proteome</keyword>
<name>A0ABS1TYN7_9PROT</name>
<dbReference type="InterPro" id="IPR050789">
    <property type="entry name" value="Diverse_Enzym_Activities"/>
</dbReference>
<sequence length="415" mass="44402">MMLRRHLWPLALLPLLACAGQDRAPTAATPSRQAVLDGALRQQVEGGKVAAISAVVIRADGEVLYEGHAGGANPDSLFRLASMTKPVTSVAVMTLVEDGRLRLDDPLAKHLPEFRGLRVREANGGLVAARQPTIRDLLRHMGGFSYSFLNLPGMVEAYAREGVDDGLAAPGRTTRDNMRRLARAPLQAQPGTVWAYSLATDVLGAVVERVSGKPLDAYIQERIAGPLRMTSFAFHVPEAVRPRMVAAMQPTPEGLRPIRSGDRVPYPLTRGTWVSDPERAFSRTAYPSGGAGATAHLGDYARFTRMLLNGGELDGVRILKAETVAEMTRGQTGGLPVNLRGAGYDFGYGFSVVTDPAGAKTRQPVGTYGWGGIYGTGFFVDPVNRLATIVMTQTATNGGAAANEVREAFYGTMAQ</sequence>
<comment type="caution">
    <text evidence="3">The sequence shown here is derived from an EMBL/GenBank/DDBJ whole genome shotgun (WGS) entry which is preliminary data.</text>
</comment>
<dbReference type="Pfam" id="PF00144">
    <property type="entry name" value="Beta-lactamase"/>
    <property type="match status" value="1"/>
</dbReference>